<comment type="caution">
    <text evidence="1">The sequence shown here is derived from an EMBL/GenBank/DDBJ whole genome shotgun (WGS) entry which is preliminary data.</text>
</comment>
<accession>A0ACB8XXL6</accession>
<protein>
    <submittedName>
        <fullName evidence="1">Uncharacterized protein</fullName>
    </submittedName>
</protein>
<dbReference type="Proteomes" id="UP001056120">
    <property type="component" value="Linkage Group LG29"/>
</dbReference>
<evidence type="ECO:0000313" key="2">
    <source>
        <dbReference type="Proteomes" id="UP001056120"/>
    </source>
</evidence>
<proteinExistence type="predicted"/>
<reference evidence="1 2" key="2">
    <citation type="journal article" date="2022" name="Mol. Ecol. Resour.">
        <title>The genomes of chicory, endive, great burdock and yacon provide insights into Asteraceae paleo-polyploidization history and plant inulin production.</title>
        <authorList>
            <person name="Fan W."/>
            <person name="Wang S."/>
            <person name="Wang H."/>
            <person name="Wang A."/>
            <person name="Jiang F."/>
            <person name="Liu H."/>
            <person name="Zhao H."/>
            <person name="Xu D."/>
            <person name="Zhang Y."/>
        </authorList>
    </citation>
    <scope>NUCLEOTIDE SEQUENCE [LARGE SCALE GENOMIC DNA]</scope>
    <source>
        <strain evidence="2">cv. Yunnan</strain>
        <tissue evidence="1">Leaves</tissue>
    </source>
</reference>
<name>A0ACB8XXL6_9ASTR</name>
<organism evidence="1 2">
    <name type="scientific">Smallanthus sonchifolius</name>
    <dbReference type="NCBI Taxonomy" id="185202"/>
    <lineage>
        <taxon>Eukaryota</taxon>
        <taxon>Viridiplantae</taxon>
        <taxon>Streptophyta</taxon>
        <taxon>Embryophyta</taxon>
        <taxon>Tracheophyta</taxon>
        <taxon>Spermatophyta</taxon>
        <taxon>Magnoliopsida</taxon>
        <taxon>eudicotyledons</taxon>
        <taxon>Gunneridae</taxon>
        <taxon>Pentapetalae</taxon>
        <taxon>asterids</taxon>
        <taxon>campanulids</taxon>
        <taxon>Asterales</taxon>
        <taxon>Asteraceae</taxon>
        <taxon>Asteroideae</taxon>
        <taxon>Heliantheae alliance</taxon>
        <taxon>Millerieae</taxon>
        <taxon>Smallanthus</taxon>
    </lineage>
</organism>
<dbReference type="EMBL" id="CM042046">
    <property type="protein sequence ID" value="KAI3676212.1"/>
    <property type="molecule type" value="Genomic_DNA"/>
</dbReference>
<evidence type="ECO:0000313" key="1">
    <source>
        <dbReference type="EMBL" id="KAI3676212.1"/>
    </source>
</evidence>
<sequence length="73" mass="8619">MKLPKKLTTVYKIRKCSPQDSTVPMLSNFTSRIDIKGLQNQIISPRYHLDTASHQVHFFGFDFWVPEFLMFIE</sequence>
<keyword evidence="2" id="KW-1185">Reference proteome</keyword>
<reference evidence="2" key="1">
    <citation type="journal article" date="2022" name="Mol. Ecol. Resour.">
        <title>The genomes of chicory, endive, great burdock and yacon provide insights into Asteraceae palaeo-polyploidization history and plant inulin production.</title>
        <authorList>
            <person name="Fan W."/>
            <person name="Wang S."/>
            <person name="Wang H."/>
            <person name="Wang A."/>
            <person name="Jiang F."/>
            <person name="Liu H."/>
            <person name="Zhao H."/>
            <person name="Xu D."/>
            <person name="Zhang Y."/>
        </authorList>
    </citation>
    <scope>NUCLEOTIDE SEQUENCE [LARGE SCALE GENOMIC DNA]</scope>
    <source>
        <strain evidence="2">cv. Yunnan</strain>
    </source>
</reference>
<gene>
    <name evidence="1" type="ORF">L1987_85813</name>
</gene>